<keyword evidence="2" id="KW-1185">Reference proteome</keyword>
<organism evidence="1 2">
    <name type="scientific">Portunus trituberculatus</name>
    <name type="common">Swimming crab</name>
    <name type="synonym">Neptunus trituberculatus</name>
    <dbReference type="NCBI Taxonomy" id="210409"/>
    <lineage>
        <taxon>Eukaryota</taxon>
        <taxon>Metazoa</taxon>
        <taxon>Ecdysozoa</taxon>
        <taxon>Arthropoda</taxon>
        <taxon>Crustacea</taxon>
        <taxon>Multicrustacea</taxon>
        <taxon>Malacostraca</taxon>
        <taxon>Eumalacostraca</taxon>
        <taxon>Eucarida</taxon>
        <taxon>Decapoda</taxon>
        <taxon>Pleocyemata</taxon>
        <taxon>Brachyura</taxon>
        <taxon>Eubrachyura</taxon>
        <taxon>Portunoidea</taxon>
        <taxon>Portunidae</taxon>
        <taxon>Portuninae</taxon>
        <taxon>Portunus</taxon>
    </lineage>
</organism>
<proteinExistence type="predicted"/>
<evidence type="ECO:0000313" key="2">
    <source>
        <dbReference type="Proteomes" id="UP000324222"/>
    </source>
</evidence>
<reference evidence="1 2" key="1">
    <citation type="submission" date="2019-05" db="EMBL/GenBank/DDBJ databases">
        <title>Another draft genome of Portunus trituberculatus and its Hox gene families provides insights of decapod evolution.</title>
        <authorList>
            <person name="Jeong J.-H."/>
            <person name="Song I."/>
            <person name="Kim S."/>
            <person name="Choi T."/>
            <person name="Kim D."/>
            <person name="Ryu S."/>
            <person name="Kim W."/>
        </authorList>
    </citation>
    <scope>NUCLEOTIDE SEQUENCE [LARGE SCALE GENOMIC DNA]</scope>
    <source>
        <tissue evidence="1">Muscle</tissue>
    </source>
</reference>
<evidence type="ECO:0000313" key="1">
    <source>
        <dbReference type="EMBL" id="MPC78459.1"/>
    </source>
</evidence>
<dbReference type="Proteomes" id="UP000324222">
    <property type="component" value="Unassembled WGS sequence"/>
</dbReference>
<protein>
    <submittedName>
        <fullName evidence="1">Uncharacterized protein</fullName>
    </submittedName>
</protein>
<accession>A0A5B7I995</accession>
<sequence length="50" mass="6128">MRRLIKIERELRYMKEVQDRLTTENTELKFRLVECEVSAIKQGLKGRYKK</sequence>
<comment type="caution">
    <text evidence="1">The sequence shown here is derived from an EMBL/GenBank/DDBJ whole genome shotgun (WGS) entry which is preliminary data.</text>
</comment>
<dbReference type="EMBL" id="VSRR010048470">
    <property type="protein sequence ID" value="MPC78459.1"/>
    <property type="molecule type" value="Genomic_DNA"/>
</dbReference>
<name>A0A5B7I995_PORTR</name>
<dbReference type="AlphaFoldDB" id="A0A5B7I995"/>
<gene>
    <name evidence="1" type="ORF">E2C01_072945</name>
</gene>